<dbReference type="Pfam" id="PF01032">
    <property type="entry name" value="FecCD"/>
    <property type="match status" value="1"/>
</dbReference>
<feature type="transmembrane region" description="Helical" evidence="8">
    <location>
        <begin position="107"/>
        <end position="129"/>
    </location>
</feature>
<keyword evidence="5 8" id="KW-0812">Transmembrane</keyword>
<dbReference type="Proteomes" id="UP001442364">
    <property type="component" value="Unassembled WGS sequence"/>
</dbReference>
<dbReference type="CDD" id="cd06550">
    <property type="entry name" value="TM_ABC_iron-siderophores_like"/>
    <property type="match status" value="1"/>
</dbReference>
<dbReference type="Gene3D" id="1.10.3470.10">
    <property type="entry name" value="ABC transporter involved in vitamin B12 uptake, BtuC"/>
    <property type="match status" value="1"/>
</dbReference>
<dbReference type="SUPFAM" id="SSF81345">
    <property type="entry name" value="ABC transporter involved in vitamin B12 uptake, BtuC"/>
    <property type="match status" value="1"/>
</dbReference>
<feature type="transmembrane region" description="Helical" evidence="8">
    <location>
        <begin position="49"/>
        <end position="70"/>
    </location>
</feature>
<evidence type="ECO:0000256" key="5">
    <source>
        <dbReference type="ARBA" id="ARBA00022692"/>
    </source>
</evidence>
<keyword evidence="7 8" id="KW-0472">Membrane</keyword>
<feature type="transmembrane region" description="Helical" evidence="8">
    <location>
        <begin position="268"/>
        <end position="290"/>
    </location>
</feature>
<evidence type="ECO:0000313" key="10">
    <source>
        <dbReference type="Proteomes" id="UP001442364"/>
    </source>
</evidence>
<feature type="transmembrane region" description="Helical" evidence="8">
    <location>
        <begin position="296"/>
        <end position="317"/>
    </location>
</feature>
<evidence type="ECO:0000256" key="4">
    <source>
        <dbReference type="ARBA" id="ARBA00022475"/>
    </source>
</evidence>
<organism evidence="9 10">
    <name type="scientific">[Lactobacillus] rogosae</name>
    <dbReference type="NCBI Taxonomy" id="706562"/>
    <lineage>
        <taxon>Bacteria</taxon>
        <taxon>Bacillati</taxon>
        <taxon>Bacillota</taxon>
        <taxon>Clostridia</taxon>
        <taxon>Lachnospirales</taxon>
        <taxon>Lachnospiraceae</taxon>
        <taxon>Lachnospira</taxon>
    </lineage>
</organism>
<evidence type="ECO:0000256" key="6">
    <source>
        <dbReference type="ARBA" id="ARBA00022989"/>
    </source>
</evidence>
<dbReference type="RefSeq" id="WP_022501929.1">
    <property type="nucleotide sequence ID" value="NZ_DAWCMB010000299.1"/>
</dbReference>
<evidence type="ECO:0000256" key="3">
    <source>
        <dbReference type="ARBA" id="ARBA00022448"/>
    </source>
</evidence>
<evidence type="ECO:0000256" key="2">
    <source>
        <dbReference type="ARBA" id="ARBA00007935"/>
    </source>
</evidence>
<reference evidence="9 10" key="1">
    <citation type="submission" date="2024-03" db="EMBL/GenBank/DDBJ databases">
        <title>Human intestinal bacterial collection.</title>
        <authorList>
            <person name="Pauvert C."/>
            <person name="Hitch T.C.A."/>
            <person name="Clavel T."/>
        </authorList>
    </citation>
    <scope>NUCLEOTIDE SEQUENCE [LARGE SCALE GENOMIC DNA]</scope>
    <source>
        <strain evidence="9 10">CLA-AA-H255</strain>
    </source>
</reference>
<feature type="transmembrane region" description="Helical" evidence="8">
    <location>
        <begin position="163"/>
        <end position="179"/>
    </location>
</feature>
<evidence type="ECO:0000256" key="7">
    <source>
        <dbReference type="ARBA" id="ARBA00023136"/>
    </source>
</evidence>
<evidence type="ECO:0000256" key="8">
    <source>
        <dbReference type="SAM" id="Phobius"/>
    </source>
</evidence>
<keyword evidence="10" id="KW-1185">Reference proteome</keyword>
<dbReference type="PANTHER" id="PTHR30472:SF27">
    <property type="entry name" value="PETROBACTIN IMPORT SYSTEM PERMEASE PROTEIN YCLN"/>
    <property type="match status" value="1"/>
</dbReference>
<accession>A0ABV1BWG5</accession>
<keyword evidence="6 8" id="KW-1133">Transmembrane helix</keyword>
<name>A0ABV1BWG5_9FIRM</name>
<evidence type="ECO:0000313" key="9">
    <source>
        <dbReference type="EMBL" id="MEQ2379390.1"/>
    </source>
</evidence>
<evidence type="ECO:0000256" key="1">
    <source>
        <dbReference type="ARBA" id="ARBA00004651"/>
    </source>
</evidence>
<dbReference type="InterPro" id="IPR037294">
    <property type="entry name" value="ABC_BtuC-like"/>
</dbReference>
<feature type="transmembrane region" description="Helical" evidence="8">
    <location>
        <begin position="82"/>
        <end position="101"/>
    </location>
</feature>
<comment type="similarity">
    <text evidence="2">Belongs to the binding-protein-dependent transport system permease family. FecCD subfamily.</text>
</comment>
<comment type="caution">
    <text evidence="9">The sequence shown here is derived from an EMBL/GenBank/DDBJ whole genome shotgun (WGS) entry which is preliminary data.</text>
</comment>
<feature type="transmembrane region" description="Helical" evidence="8">
    <location>
        <begin position="186"/>
        <end position="203"/>
    </location>
</feature>
<dbReference type="PANTHER" id="PTHR30472">
    <property type="entry name" value="FERRIC ENTEROBACTIN TRANSPORT SYSTEM PERMEASE PROTEIN"/>
    <property type="match status" value="1"/>
</dbReference>
<proteinExistence type="inferred from homology"/>
<protein>
    <submittedName>
        <fullName evidence="9">Iron chelate uptake ABC transporter family permease subunit</fullName>
    </submittedName>
</protein>
<keyword evidence="3" id="KW-0813">Transport</keyword>
<comment type="subcellular location">
    <subcellularLocation>
        <location evidence="1">Cell membrane</location>
        <topology evidence="1">Multi-pass membrane protein</topology>
    </subcellularLocation>
</comment>
<keyword evidence="4" id="KW-1003">Cell membrane</keyword>
<sequence>MKKYCTEIILAIILLALSLISIFVGVIDIDIKDLLTNDNNALMIFVVSRLPRLLAIICTGMGMSVAGLIMQQLCMNKFVSPTTGATISSAQLGILLALLFIPNSTLWQRAGFAFVTAILGTWVFVWFIQKVQYKDVVMVPLVGIMFGNVIGGITNFLAYKYEMTQALSTWLVGHFSLVLKGRYEIVYMVVPLIILAFVFANHFNIVGMGKDFSKNLGVPYDIVLFGGLTIAAMITASVVVVVGSISYIGLIVPNIVAMFKGDKIRGTLIDTALFGAIFVLVCDMIGRIVIKPYELPIELIVGILGSIIFIGMLLYRLRYGRKAIDIKKILFKDTNGAGYEQKSL</sequence>
<gene>
    <name evidence="9" type="ORF">WMO14_05790</name>
</gene>
<dbReference type="EMBL" id="JBBMER010000003">
    <property type="protein sequence ID" value="MEQ2379390.1"/>
    <property type="molecule type" value="Genomic_DNA"/>
</dbReference>
<feature type="transmembrane region" description="Helical" evidence="8">
    <location>
        <begin position="7"/>
        <end position="29"/>
    </location>
</feature>
<dbReference type="InterPro" id="IPR000522">
    <property type="entry name" value="ABC_transptr_permease_BtuC"/>
</dbReference>
<feature type="transmembrane region" description="Helical" evidence="8">
    <location>
        <begin position="136"/>
        <end position="157"/>
    </location>
</feature>
<feature type="transmembrane region" description="Helical" evidence="8">
    <location>
        <begin position="223"/>
        <end position="256"/>
    </location>
</feature>